<gene>
    <name evidence="1" type="ORF">DI626_05060</name>
</gene>
<dbReference type="AlphaFoldDB" id="A0A2W5A169"/>
<comment type="caution">
    <text evidence="1">The sequence shown here is derived from an EMBL/GenBank/DDBJ whole genome shotgun (WGS) entry which is preliminary data.</text>
</comment>
<evidence type="ECO:0000313" key="1">
    <source>
        <dbReference type="EMBL" id="PZO86982.1"/>
    </source>
</evidence>
<keyword evidence="1" id="KW-0282">Flagellum</keyword>
<proteinExistence type="predicted"/>
<protein>
    <submittedName>
        <fullName evidence="1">Flagellar basal body-associated FliL family protein</fullName>
    </submittedName>
</protein>
<evidence type="ECO:0000313" key="2">
    <source>
        <dbReference type="Proteomes" id="UP000249557"/>
    </source>
</evidence>
<dbReference type="EMBL" id="QFNK01000080">
    <property type="protein sequence ID" value="PZO86982.1"/>
    <property type="molecule type" value="Genomic_DNA"/>
</dbReference>
<name>A0A2W5A169_9BACT</name>
<reference evidence="1 2" key="1">
    <citation type="submission" date="2017-08" db="EMBL/GenBank/DDBJ databases">
        <title>Infants hospitalized years apart are colonized by the same room-sourced microbial strains.</title>
        <authorList>
            <person name="Brooks B."/>
            <person name="Olm M.R."/>
            <person name="Firek B.A."/>
            <person name="Baker R."/>
            <person name="Thomas B.C."/>
            <person name="Morowitz M.J."/>
            <person name="Banfield J.F."/>
        </authorList>
    </citation>
    <scope>NUCLEOTIDE SEQUENCE [LARGE SCALE GENOMIC DNA]</scope>
    <source>
        <strain evidence="1">S2_018_000_R2_104</strain>
    </source>
</reference>
<sequence>MKLAVIGLLAVVILGGGAAGAYFYLNQPAEASAGPADEAAKAEAAAKEKAAAEAAAKLTEFVPLDVIVLPILDETGVTQTVTLVVSIEVPDKIAADQAKRLAPKLKDAFIQDMYGTLSRKNSMKDGVIQTGMIKERLTKASVKILGEGHVNDVLLQLVQQRNM</sequence>
<accession>A0A2W5A169</accession>
<dbReference type="Proteomes" id="UP000249557">
    <property type="component" value="Unassembled WGS sequence"/>
</dbReference>
<organism evidence="1 2">
    <name type="scientific">Micavibrio aeruginosavorus</name>
    <dbReference type="NCBI Taxonomy" id="349221"/>
    <lineage>
        <taxon>Bacteria</taxon>
        <taxon>Pseudomonadati</taxon>
        <taxon>Bdellovibrionota</taxon>
        <taxon>Bdellovibrionia</taxon>
        <taxon>Bdellovibrionales</taxon>
        <taxon>Pseudobdellovibrionaceae</taxon>
        <taxon>Micavibrio</taxon>
    </lineage>
</organism>
<keyword evidence="1" id="KW-0969">Cilium</keyword>
<keyword evidence="1" id="KW-0966">Cell projection</keyword>